<proteinExistence type="predicted"/>
<sequence>MSNTKRAFRNVLYSTGGYAVQLILSLVVRIFFVRFLGREYLGLNSVYASLLSVISIADLGLDTVFVFLFYQPFHEKNFPVVKGILKLYKKVYRLIALLVFLIGVTVVPFIPSIIGTRVNLSGVYTIYFLYVLNAVVGYLNTYNRSLLIADQQSYIVSGVTSAFIIVVDLIQIIQLLVVPNPVVYMVIQVLGTVLTNVVITEFVKRHYAEVLNSVETSVTTNQMSTLWRNGIGGVSNKVGSVVVISSDNILLSMFTNLVVVGMYSNYTVLTAAISQIMQTISKAITPSIGQMGVESTEVENRRIFMEISFSIYSLSTFIFFFFFGLVTPFVRIWLGEKNVFPFFLTWLISFNLWLTLIRTPSWMFADSFGLQWAQKWKAPFEAIINLFLSLCFLKLFHLGIEGIILGTILSTIVVVIWYEPLSVFRHIIPSLSLTKYGKFGIPFLILVIEFSLVYWFETIIFKATLLGQIISFSISFSIATLTYCLFFFKNPLFSQLYRRICQLARRN</sequence>
<comment type="caution">
    <text evidence="7">The sequence shown here is derived from an EMBL/GenBank/DDBJ whole genome shotgun (WGS) entry which is preliminary data.</text>
</comment>
<evidence type="ECO:0000256" key="6">
    <source>
        <dbReference type="SAM" id="Phobius"/>
    </source>
</evidence>
<evidence type="ECO:0000256" key="3">
    <source>
        <dbReference type="ARBA" id="ARBA00022692"/>
    </source>
</evidence>
<feature type="transmembrane region" description="Helical" evidence="6">
    <location>
        <begin position="402"/>
        <end position="418"/>
    </location>
</feature>
<dbReference type="Pfam" id="PF01943">
    <property type="entry name" value="Polysacc_synt"/>
    <property type="match status" value="1"/>
</dbReference>
<protein>
    <submittedName>
        <fullName evidence="7">Sugar translocase</fullName>
    </submittedName>
</protein>
<dbReference type="InterPro" id="IPR002797">
    <property type="entry name" value="Polysacc_synth"/>
</dbReference>
<feature type="transmembrane region" description="Helical" evidence="6">
    <location>
        <begin position="12"/>
        <end position="35"/>
    </location>
</feature>
<dbReference type="InterPro" id="IPR050833">
    <property type="entry name" value="Poly_Biosynth_Transport"/>
</dbReference>
<keyword evidence="4 6" id="KW-1133">Transmembrane helix</keyword>
<evidence type="ECO:0000256" key="5">
    <source>
        <dbReference type="ARBA" id="ARBA00023136"/>
    </source>
</evidence>
<feature type="transmembrane region" description="Helical" evidence="6">
    <location>
        <begin position="47"/>
        <end position="70"/>
    </location>
</feature>
<keyword evidence="3 6" id="KW-0812">Transmembrane</keyword>
<evidence type="ECO:0000256" key="4">
    <source>
        <dbReference type="ARBA" id="ARBA00022989"/>
    </source>
</evidence>
<dbReference type="EMBL" id="BQXO01000002">
    <property type="protein sequence ID" value="GKT05746.1"/>
    <property type="molecule type" value="Genomic_DNA"/>
</dbReference>
<keyword evidence="8" id="KW-1185">Reference proteome</keyword>
<feature type="transmembrane region" description="Helical" evidence="6">
    <location>
        <begin position="154"/>
        <end position="176"/>
    </location>
</feature>
<keyword evidence="2" id="KW-1003">Cell membrane</keyword>
<organism evidence="7 8">
    <name type="scientific">Furfurilactobacillus curtus</name>
    <dbReference type="NCBI Taxonomy" id="1746200"/>
    <lineage>
        <taxon>Bacteria</taxon>
        <taxon>Bacillati</taxon>
        <taxon>Bacillota</taxon>
        <taxon>Bacilli</taxon>
        <taxon>Lactobacillales</taxon>
        <taxon>Lactobacillaceae</taxon>
        <taxon>Furfurilactobacillus</taxon>
    </lineage>
</organism>
<evidence type="ECO:0000313" key="8">
    <source>
        <dbReference type="Proteomes" id="UP001628078"/>
    </source>
</evidence>
<evidence type="ECO:0000256" key="1">
    <source>
        <dbReference type="ARBA" id="ARBA00004651"/>
    </source>
</evidence>
<evidence type="ECO:0000256" key="2">
    <source>
        <dbReference type="ARBA" id="ARBA00022475"/>
    </source>
</evidence>
<name>A0ABQ5JMS1_9LACO</name>
<feature type="transmembrane region" description="Helical" evidence="6">
    <location>
        <begin position="339"/>
        <end position="357"/>
    </location>
</feature>
<comment type="subcellular location">
    <subcellularLocation>
        <location evidence="1">Cell membrane</location>
        <topology evidence="1">Multi-pass membrane protein</topology>
    </subcellularLocation>
</comment>
<dbReference type="PANTHER" id="PTHR30250">
    <property type="entry name" value="PST FAMILY PREDICTED COLANIC ACID TRANSPORTER"/>
    <property type="match status" value="1"/>
</dbReference>
<feature type="transmembrane region" description="Helical" evidence="6">
    <location>
        <begin position="439"/>
        <end position="456"/>
    </location>
</feature>
<dbReference type="Proteomes" id="UP001628078">
    <property type="component" value="Unassembled WGS sequence"/>
</dbReference>
<accession>A0ABQ5JMS1</accession>
<feature type="transmembrane region" description="Helical" evidence="6">
    <location>
        <begin position="182"/>
        <end position="203"/>
    </location>
</feature>
<feature type="transmembrane region" description="Helical" evidence="6">
    <location>
        <begin position="91"/>
        <end position="110"/>
    </location>
</feature>
<dbReference type="RefSeq" id="WP_407883243.1">
    <property type="nucleotide sequence ID" value="NZ_BQXO01000002.1"/>
</dbReference>
<evidence type="ECO:0000313" key="7">
    <source>
        <dbReference type="EMBL" id="GKT05746.1"/>
    </source>
</evidence>
<feature type="transmembrane region" description="Helical" evidence="6">
    <location>
        <begin position="122"/>
        <end position="142"/>
    </location>
</feature>
<dbReference type="PANTHER" id="PTHR30250:SF26">
    <property type="entry name" value="PSMA PROTEIN"/>
    <property type="match status" value="1"/>
</dbReference>
<reference evidence="7 8" key="1">
    <citation type="submission" date="2022-03" db="EMBL/GenBank/DDBJ databases">
        <title>Draft genome sequence of Furfurilactobacillus curtus JCM 31185.</title>
        <authorList>
            <person name="Suzuki S."/>
            <person name="Endo A."/>
            <person name="Kajikawa A."/>
        </authorList>
    </citation>
    <scope>NUCLEOTIDE SEQUENCE [LARGE SCALE GENOMIC DNA]</scope>
    <source>
        <strain evidence="7 8">JCM 31185</strain>
    </source>
</reference>
<feature type="transmembrane region" description="Helical" evidence="6">
    <location>
        <begin position="468"/>
        <end position="488"/>
    </location>
</feature>
<keyword evidence="5 6" id="KW-0472">Membrane</keyword>
<gene>
    <name evidence="7" type="ORF">JCM31185_10340</name>
</gene>
<feature type="transmembrane region" description="Helical" evidence="6">
    <location>
        <begin position="311"/>
        <end position="333"/>
    </location>
</feature>